<dbReference type="OrthoDB" id="6053130at2"/>
<protein>
    <recommendedName>
        <fullName evidence="5">Lipoprotein</fullName>
    </recommendedName>
</protein>
<comment type="caution">
    <text evidence="3">The sequence shown here is derived from an EMBL/GenBank/DDBJ whole genome shotgun (WGS) entry which is preliminary data.</text>
</comment>
<dbReference type="GeneID" id="86936600"/>
<keyword evidence="2" id="KW-0732">Signal</keyword>
<feature type="chain" id="PRO_5005579565" description="Lipoprotein" evidence="2">
    <location>
        <begin position="25"/>
        <end position="102"/>
    </location>
</feature>
<gene>
    <name evidence="3" type="ORF">W7K_12165</name>
</gene>
<dbReference type="EMBL" id="AJLO02000024">
    <property type="protein sequence ID" value="KOE99128.1"/>
    <property type="molecule type" value="Genomic_DNA"/>
</dbReference>
<evidence type="ECO:0000256" key="2">
    <source>
        <dbReference type="SAM" id="SignalP"/>
    </source>
</evidence>
<evidence type="ECO:0008006" key="5">
    <source>
        <dbReference type="Google" id="ProtNLM"/>
    </source>
</evidence>
<dbReference type="Proteomes" id="UP000036890">
    <property type="component" value="Unassembled WGS sequence"/>
</dbReference>
<name>A0A0L8A9S6_9GAMM</name>
<accession>A0A0L8A9S6</accession>
<organism evidence="3 4">
    <name type="scientific">Stenotrophomonas geniculata N1</name>
    <dbReference type="NCBI Taxonomy" id="1167641"/>
    <lineage>
        <taxon>Bacteria</taxon>
        <taxon>Pseudomonadati</taxon>
        <taxon>Pseudomonadota</taxon>
        <taxon>Gammaproteobacteria</taxon>
        <taxon>Lysobacterales</taxon>
        <taxon>Lysobacteraceae</taxon>
        <taxon>Stenotrophomonas</taxon>
    </lineage>
</organism>
<sequence length="102" mass="10691">MADMKRLRRGLWVSFALLVLVACAPERDPAQTMERDAGTGAVPARPVGDTMQMQPAQPVEGEAAPEAMGLRRTDKGGVDIRKVDVAAGQGADAPASPAEAKH</sequence>
<proteinExistence type="predicted"/>
<evidence type="ECO:0000313" key="3">
    <source>
        <dbReference type="EMBL" id="KOE99128.1"/>
    </source>
</evidence>
<dbReference type="RefSeq" id="WP_010483896.1">
    <property type="nucleotide sequence ID" value="NZ_AJLO02000024.1"/>
</dbReference>
<feature type="signal peptide" evidence="2">
    <location>
        <begin position="1"/>
        <end position="24"/>
    </location>
</feature>
<dbReference type="AlphaFoldDB" id="A0A0L8A9S6"/>
<evidence type="ECO:0000313" key="4">
    <source>
        <dbReference type="Proteomes" id="UP000036890"/>
    </source>
</evidence>
<feature type="region of interest" description="Disordered" evidence="1">
    <location>
        <begin position="30"/>
        <end position="76"/>
    </location>
</feature>
<reference evidence="3 4" key="1">
    <citation type="journal article" date="2012" name="J. Bacteriol.">
        <title>Genome sequence of a novel nicotine-degrading strain, Pseudomonas geniculata N1.</title>
        <authorList>
            <person name="Tang H."/>
            <person name="Yu H."/>
            <person name="Tai C."/>
            <person name="Huang K."/>
            <person name="Liu Y."/>
            <person name="Wang L."/>
            <person name="Yao Y."/>
            <person name="Wu G."/>
            <person name="Xu P."/>
        </authorList>
    </citation>
    <scope>NUCLEOTIDE SEQUENCE [LARGE SCALE GENOMIC DNA]</scope>
    <source>
        <strain evidence="3 4">N1</strain>
    </source>
</reference>
<evidence type="ECO:0000256" key="1">
    <source>
        <dbReference type="SAM" id="MobiDB-lite"/>
    </source>
</evidence>
<dbReference type="PROSITE" id="PS51257">
    <property type="entry name" value="PROKAR_LIPOPROTEIN"/>
    <property type="match status" value="1"/>
</dbReference>